<evidence type="ECO:0000256" key="5">
    <source>
        <dbReference type="PROSITE-ProRule" id="PRU01240"/>
    </source>
</evidence>
<keyword evidence="2 5" id="KW-0645">Protease</keyword>
<dbReference type="InterPro" id="IPR037045">
    <property type="entry name" value="S8pro/Inhibitor_I9_sf"/>
</dbReference>
<feature type="region of interest" description="Disordered" evidence="7">
    <location>
        <begin position="18"/>
        <end position="39"/>
    </location>
</feature>
<dbReference type="GO" id="GO:0004252">
    <property type="term" value="F:serine-type endopeptidase activity"/>
    <property type="evidence" value="ECO:0007669"/>
    <property type="project" value="UniProtKB-UniRule"/>
</dbReference>
<proteinExistence type="inferred from homology"/>
<evidence type="ECO:0000313" key="10">
    <source>
        <dbReference type="EMBL" id="QFR00398.1"/>
    </source>
</evidence>
<feature type="domain" description="Inhibitor I9" evidence="9">
    <location>
        <begin position="90"/>
        <end position="155"/>
    </location>
</feature>
<keyword evidence="4 5" id="KW-0720">Serine protease</keyword>
<name>A0A5P8KCR1_9ACTN</name>
<dbReference type="KEGG" id="sphv:F9278_34250"/>
<reference evidence="10 11" key="1">
    <citation type="submission" date="2019-10" db="EMBL/GenBank/DDBJ databases">
        <title>Streptomyces sp. strain GY16 isolated from leaves of Broussonetia papyrifera.</title>
        <authorList>
            <person name="Mo P."/>
        </authorList>
    </citation>
    <scope>NUCLEOTIDE SEQUENCE [LARGE SCALE GENOMIC DNA]</scope>
    <source>
        <strain evidence="10 11">GY16</strain>
    </source>
</reference>
<keyword evidence="3 5" id="KW-0378">Hydrolase</keyword>
<dbReference type="PROSITE" id="PS51892">
    <property type="entry name" value="SUBTILASE"/>
    <property type="match status" value="1"/>
</dbReference>
<evidence type="ECO:0000256" key="7">
    <source>
        <dbReference type="SAM" id="MobiDB-lite"/>
    </source>
</evidence>
<evidence type="ECO:0000259" key="8">
    <source>
        <dbReference type="Pfam" id="PF00082"/>
    </source>
</evidence>
<evidence type="ECO:0000256" key="3">
    <source>
        <dbReference type="ARBA" id="ARBA00022801"/>
    </source>
</evidence>
<dbReference type="InterPro" id="IPR034193">
    <property type="entry name" value="PCSK9_ProteinaseK-like"/>
</dbReference>
<dbReference type="PRINTS" id="PR00723">
    <property type="entry name" value="SUBTILISIN"/>
</dbReference>
<dbReference type="InterPro" id="IPR023828">
    <property type="entry name" value="Peptidase_S8_Ser-AS"/>
</dbReference>
<dbReference type="Pfam" id="PF00082">
    <property type="entry name" value="Peptidase_S8"/>
    <property type="match status" value="1"/>
</dbReference>
<evidence type="ECO:0000259" key="9">
    <source>
        <dbReference type="Pfam" id="PF05922"/>
    </source>
</evidence>
<keyword evidence="11" id="KW-1185">Reference proteome</keyword>
<dbReference type="InterPro" id="IPR036852">
    <property type="entry name" value="Peptidase_S8/S53_dom_sf"/>
</dbReference>
<evidence type="ECO:0000256" key="1">
    <source>
        <dbReference type="ARBA" id="ARBA00011073"/>
    </source>
</evidence>
<sequence>MADSAPLRGLVGLHTAREAAQWNTGRPRPGRGFSQMHDPTEARNRRGRWAGGLTAVLTAVALSAISPPAHAAAEGFVLGAGGPGSVSGSYIVTLKAGTDAPSKAGKGIAAKYGAKIRHMYSTALNGYSVTAGEKQAGRLAADSRVASVVQDTRVTQDRRQSHPPSWGLDRVDQRDLPPDKSYTWPDSAGRGVTVYVIDTGVRISHKEFGGRAVNGWDFVQNDRTAQDGNGHGTHVAGTVAGATFGVARKAKVVAVRVLDDAGGGTTAQVIAGIDWVTEHARKPAVANMSLGGPGNAQLDTAVRNSIASGVTFTVAAGNDGIAAGLSSPARVKQAITVGATDRKDVRAPFSNWGPSLDLFAPGVSITSASHRDDTGKVTSSGTSMAAPHAAGAAALYLADHPRAAPAEVGRALVKRAVSGKVKDRYPGSPNRLLHVDNP</sequence>
<dbReference type="EMBL" id="CP045096">
    <property type="protein sequence ID" value="QFR00398.1"/>
    <property type="molecule type" value="Genomic_DNA"/>
</dbReference>
<gene>
    <name evidence="10" type="ORF">F9278_34250</name>
</gene>
<evidence type="ECO:0000256" key="6">
    <source>
        <dbReference type="RuleBase" id="RU003355"/>
    </source>
</evidence>
<dbReference type="PANTHER" id="PTHR43806:SF11">
    <property type="entry name" value="CEREVISIN-RELATED"/>
    <property type="match status" value="1"/>
</dbReference>
<dbReference type="PANTHER" id="PTHR43806">
    <property type="entry name" value="PEPTIDASE S8"/>
    <property type="match status" value="1"/>
</dbReference>
<protein>
    <submittedName>
        <fullName evidence="10">S8 family peptidase</fullName>
    </submittedName>
</protein>
<accession>A0A5P8KCR1</accession>
<evidence type="ECO:0000256" key="4">
    <source>
        <dbReference type="ARBA" id="ARBA00022825"/>
    </source>
</evidence>
<dbReference type="AlphaFoldDB" id="A0A5P8KCR1"/>
<dbReference type="GO" id="GO:0006508">
    <property type="term" value="P:proteolysis"/>
    <property type="evidence" value="ECO:0007669"/>
    <property type="project" value="UniProtKB-KW"/>
</dbReference>
<feature type="active site" description="Charge relay system" evidence="5">
    <location>
        <position position="231"/>
    </location>
</feature>
<dbReference type="InterPro" id="IPR022398">
    <property type="entry name" value="Peptidase_S8_His-AS"/>
</dbReference>
<dbReference type="Gene3D" id="3.40.50.200">
    <property type="entry name" value="Peptidase S8/S53 domain"/>
    <property type="match status" value="1"/>
</dbReference>
<organism evidence="10 11">
    <name type="scientific">Streptomyces phaeolivaceus</name>
    <dbReference type="NCBI Taxonomy" id="2653200"/>
    <lineage>
        <taxon>Bacteria</taxon>
        <taxon>Bacillati</taxon>
        <taxon>Actinomycetota</taxon>
        <taxon>Actinomycetes</taxon>
        <taxon>Kitasatosporales</taxon>
        <taxon>Streptomycetaceae</taxon>
        <taxon>Streptomyces</taxon>
    </lineage>
</organism>
<dbReference type="InterPro" id="IPR015500">
    <property type="entry name" value="Peptidase_S8_subtilisin-rel"/>
</dbReference>
<dbReference type="PROSITE" id="PS00136">
    <property type="entry name" value="SUBTILASE_ASP"/>
    <property type="match status" value="1"/>
</dbReference>
<dbReference type="CDD" id="cd04077">
    <property type="entry name" value="Peptidases_S8_PCSK9_ProteinaseK_like"/>
    <property type="match status" value="1"/>
</dbReference>
<feature type="compositionally biased region" description="Basic and acidic residues" evidence="7">
    <location>
        <begin position="169"/>
        <end position="178"/>
    </location>
</feature>
<feature type="active site" description="Charge relay system" evidence="5">
    <location>
        <position position="383"/>
    </location>
</feature>
<feature type="active site" description="Charge relay system" evidence="5">
    <location>
        <position position="198"/>
    </location>
</feature>
<dbReference type="InterPro" id="IPR000209">
    <property type="entry name" value="Peptidase_S8/S53_dom"/>
</dbReference>
<dbReference type="Gene3D" id="3.30.70.80">
    <property type="entry name" value="Peptidase S8 propeptide/proteinase inhibitor I9"/>
    <property type="match status" value="1"/>
</dbReference>
<dbReference type="SUPFAM" id="SSF54897">
    <property type="entry name" value="Protease propeptides/inhibitors"/>
    <property type="match status" value="1"/>
</dbReference>
<comment type="similarity">
    <text evidence="1 5 6">Belongs to the peptidase S8 family.</text>
</comment>
<dbReference type="Proteomes" id="UP000327294">
    <property type="component" value="Chromosome"/>
</dbReference>
<evidence type="ECO:0000256" key="2">
    <source>
        <dbReference type="ARBA" id="ARBA00022670"/>
    </source>
</evidence>
<evidence type="ECO:0000313" key="11">
    <source>
        <dbReference type="Proteomes" id="UP000327294"/>
    </source>
</evidence>
<dbReference type="SUPFAM" id="SSF52743">
    <property type="entry name" value="Subtilisin-like"/>
    <property type="match status" value="1"/>
</dbReference>
<dbReference type="PROSITE" id="PS00138">
    <property type="entry name" value="SUBTILASE_SER"/>
    <property type="match status" value="1"/>
</dbReference>
<dbReference type="Pfam" id="PF05922">
    <property type="entry name" value="Inhibitor_I9"/>
    <property type="match status" value="1"/>
</dbReference>
<dbReference type="PROSITE" id="PS00137">
    <property type="entry name" value="SUBTILASE_HIS"/>
    <property type="match status" value="1"/>
</dbReference>
<dbReference type="InterPro" id="IPR010259">
    <property type="entry name" value="S8pro/Inhibitor_I9"/>
</dbReference>
<dbReference type="InterPro" id="IPR050131">
    <property type="entry name" value="Peptidase_S8_subtilisin-like"/>
</dbReference>
<feature type="region of interest" description="Disordered" evidence="7">
    <location>
        <begin position="149"/>
        <end position="184"/>
    </location>
</feature>
<feature type="domain" description="Peptidase S8/S53" evidence="8">
    <location>
        <begin position="189"/>
        <end position="417"/>
    </location>
</feature>
<dbReference type="GO" id="GO:0005615">
    <property type="term" value="C:extracellular space"/>
    <property type="evidence" value="ECO:0007669"/>
    <property type="project" value="TreeGrafter"/>
</dbReference>
<dbReference type="InterPro" id="IPR023827">
    <property type="entry name" value="Peptidase_S8_Asp-AS"/>
</dbReference>
<dbReference type="FunFam" id="3.40.50.200:FF:000014">
    <property type="entry name" value="Proteinase K"/>
    <property type="match status" value="1"/>
</dbReference>